<dbReference type="Proteomes" id="UP000216020">
    <property type="component" value="Unassembled WGS sequence"/>
</dbReference>
<evidence type="ECO:0000256" key="4">
    <source>
        <dbReference type="SAM" id="MobiDB-lite"/>
    </source>
</evidence>
<dbReference type="Gene3D" id="3.40.50.2300">
    <property type="match status" value="2"/>
</dbReference>
<dbReference type="PRINTS" id="PR00036">
    <property type="entry name" value="HTHLACI"/>
</dbReference>
<dbReference type="SMART" id="SM00354">
    <property type="entry name" value="HTH_LACI"/>
    <property type="match status" value="1"/>
</dbReference>
<dbReference type="AlphaFoldDB" id="A0A261RZU7"/>
<keyword evidence="3" id="KW-0804">Transcription</keyword>
<dbReference type="CDD" id="cd06273">
    <property type="entry name" value="PBP1_LacI-like"/>
    <property type="match status" value="1"/>
</dbReference>
<gene>
    <name evidence="6" type="ORF">CAL29_21740</name>
</gene>
<evidence type="ECO:0000256" key="2">
    <source>
        <dbReference type="ARBA" id="ARBA00023125"/>
    </source>
</evidence>
<dbReference type="PANTHER" id="PTHR30146">
    <property type="entry name" value="LACI-RELATED TRANSCRIPTIONAL REPRESSOR"/>
    <property type="match status" value="1"/>
</dbReference>
<dbReference type="EMBL" id="NEVM01000005">
    <property type="protein sequence ID" value="OZI30626.1"/>
    <property type="molecule type" value="Genomic_DNA"/>
</dbReference>
<evidence type="ECO:0000259" key="5">
    <source>
        <dbReference type="PROSITE" id="PS50932"/>
    </source>
</evidence>
<dbReference type="SUPFAM" id="SSF53822">
    <property type="entry name" value="Periplasmic binding protein-like I"/>
    <property type="match status" value="1"/>
</dbReference>
<accession>A0A261RZU7</accession>
<dbReference type="Gene3D" id="1.10.260.40">
    <property type="entry name" value="lambda repressor-like DNA-binding domains"/>
    <property type="match status" value="1"/>
</dbReference>
<name>A0A261RZU7_9BORD</name>
<keyword evidence="1" id="KW-0805">Transcription regulation</keyword>
<dbReference type="InterPro" id="IPR000843">
    <property type="entry name" value="HTH_LacI"/>
</dbReference>
<evidence type="ECO:0000313" key="6">
    <source>
        <dbReference type="EMBL" id="OZI30626.1"/>
    </source>
</evidence>
<dbReference type="GO" id="GO:0000976">
    <property type="term" value="F:transcription cis-regulatory region binding"/>
    <property type="evidence" value="ECO:0007669"/>
    <property type="project" value="TreeGrafter"/>
</dbReference>
<protein>
    <recommendedName>
        <fullName evidence="5">HTH lacI-type domain-containing protein</fullName>
    </recommendedName>
</protein>
<dbReference type="Pfam" id="PF00356">
    <property type="entry name" value="LacI"/>
    <property type="match status" value="1"/>
</dbReference>
<organism evidence="6 7">
    <name type="scientific">Bordetella genomosp. 10</name>
    <dbReference type="NCBI Taxonomy" id="1416804"/>
    <lineage>
        <taxon>Bacteria</taxon>
        <taxon>Pseudomonadati</taxon>
        <taxon>Pseudomonadota</taxon>
        <taxon>Betaproteobacteria</taxon>
        <taxon>Burkholderiales</taxon>
        <taxon>Alcaligenaceae</taxon>
        <taxon>Bordetella</taxon>
    </lineage>
</organism>
<dbReference type="InterPro" id="IPR046335">
    <property type="entry name" value="LacI/GalR-like_sensor"/>
</dbReference>
<sequence>MLFEKAVSYYRRACAEESIRRWSKGCHRPTRPSVGTVCLKYRRIASTSGTGTRMKADTGKPGATAAEASHDKVRQQRPSGNAVTVRDVARMAGVSVATVSRVLNGNDKVAEELRDQVQRTADRMGYTPHAAARALASQRSTTIGAIVPTLEDPNFAVGIAALQKRATEAGYTLLLASSNYDKQEELRQVRTLTAHGIAGLMMVGAQHAPETYEILHAKRIPYVNTWVLDDRHPCVGFDNREIGRIVANYLLDLGHTEFGVIAQRSLESDRAAGRMAGIREALAARGVKPPQEQLIARSHKVMDGQIALRMLMSGARRPTAVVCGTDVLAFGALVEARSLGIDVPRQLSVTGINDIEFSAHTLPPLTTVRLPVEEIGERAADYLLASARGQQAARVAPVPFSLIVRGTTAPPQGSGASASRRRRKQ</sequence>
<dbReference type="PROSITE" id="PS00356">
    <property type="entry name" value="HTH_LACI_1"/>
    <property type="match status" value="1"/>
</dbReference>
<keyword evidence="7" id="KW-1185">Reference proteome</keyword>
<dbReference type="SUPFAM" id="SSF47413">
    <property type="entry name" value="lambda repressor-like DNA-binding domains"/>
    <property type="match status" value="1"/>
</dbReference>
<evidence type="ECO:0000313" key="7">
    <source>
        <dbReference type="Proteomes" id="UP000216020"/>
    </source>
</evidence>
<dbReference type="OrthoDB" id="8770688at2"/>
<dbReference type="GO" id="GO:0003700">
    <property type="term" value="F:DNA-binding transcription factor activity"/>
    <property type="evidence" value="ECO:0007669"/>
    <property type="project" value="TreeGrafter"/>
</dbReference>
<feature type="region of interest" description="Disordered" evidence="4">
    <location>
        <begin position="49"/>
        <end position="79"/>
    </location>
</feature>
<dbReference type="PANTHER" id="PTHR30146:SF138">
    <property type="entry name" value="TRANSCRIPTIONAL REGULATORY PROTEIN"/>
    <property type="match status" value="1"/>
</dbReference>
<comment type="caution">
    <text evidence="6">The sequence shown here is derived from an EMBL/GenBank/DDBJ whole genome shotgun (WGS) entry which is preliminary data.</text>
</comment>
<keyword evidence="2" id="KW-0238">DNA-binding</keyword>
<dbReference type="InterPro" id="IPR028082">
    <property type="entry name" value="Peripla_BP_I"/>
</dbReference>
<reference evidence="7" key="1">
    <citation type="submission" date="2017-05" db="EMBL/GenBank/DDBJ databases">
        <title>Complete and WGS of Bordetella genogroups.</title>
        <authorList>
            <person name="Spilker T."/>
            <person name="Lipuma J."/>
        </authorList>
    </citation>
    <scope>NUCLEOTIDE SEQUENCE [LARGE SCALE GENOMIC DNA]</scope>
    <source>
        <strain evidence="7">AU16122</strain>
    </source>
</reference>
<proteinExistence type="predicted"/>
<feature type="domain" description="HTH lacI-type" evidence="5">
    <location>
        <begin position="83"/>
        <end position="137"/>
    </location>
</feature>
<dbReference type="Pfam" id="PF13377">
    <property type="entry name" value="Peripla_BP_3"/>
    <property type="match status" value="1"/>
</dbReference>
<evidence type="ECO:0000256" key="1">
    <source>
        <dbReference type="ARBA" id="ARBA00023015"/>
    </source>
</evidence>
<dbReference type="PROSITE" id="PS50932">
    <property type="entry name" value="HTH_LACI_2"/>
    <property type="match status" value="1"/>
</dbReference>
<dbReference type="CDD" id="cd01392">
    <property type="entry name" value="HTH_LacI"/>
    <property type="match status" value="1"/>
</dbReference>
<dbReference type="InterPro" id="IPR010982">
    <property type="entry name" value="Lambda_DNA-bd_dom_sf"/>
</dbReference>
<evidence type="ECO:0000256" key="3">
    <source>
        <dbReference type="ARBA" id="ARBA00023163"/>
    </source>
</evidence>
<feature type="region of interest" description="Disordered" evidence="4">
    <location>
        <begin position="406"/>
        <end position="425"/>
    </location>
</feature>